<protein>
    <submittedName>
        <fullName evidence="1">Uncharacterized protein</fullName>
    </submittedName>
</protein>
<accession>A0A4S4FND6</accession>
<evidence type="ECO:0000313" key="2">
    <source>
        <dbReference type="EMBL" id="THG32013.1"/>
    </source>
</evidence>
<name>A0A4S4FND6_9MICO</name>
<gene>
    <name evidence="2" type="ORF">E6C64_08200</name>
    <name evidence="1" type="ORF">E6C64_09055</name>
</gene>
<dbReference type="RefSeq" id="WP_136427133.1">
    <property type="nucleotide sequence ID" value="NZ_SSSM01000003.1"/>
</dbReference>
<dbReference type="EMBL" id="SSSM01000004">
    <property type="protein sequence ID" value="THG30776.1"/>
    <property type="molecule type" value="Genomic_DNA"/>
</dbReference>
<evidence type="ECO:0000313" key="1">
    <source>
        <dbReference type="EMBL" id="THG30776.1"/>
    </source>
</evidence>
<keyword evidence="3" id="KW-1185">Reference proteome</keyword>
<organism evidence="1 3">
    <name type="scientific">Naasia lichenicola</name>
    <dbReference type="NCBI Taxonomy" id="2565933"/>
    <lineage>
        <taxon>Bacteria</taxon>
        <taxon>Bacillati</taxon>
        <taxon>Actinomycetota</taxon>
        <taxon>Actinomycetes</taxon>
        <taxon>Micrococcales</taxon>
        <taxon>Microbacteriaceae</taxon>
        <taxon>Naasia</taxon>
    </lineage>
</organism>
<dbReference type="Proteomes" id="UP000309133">
    <property type="component" value="Unassembled WGS sequence"/>
</dbReference>
<comment type="caution">
    <text evidence="1">The sequence shown here is derived from an EMBL/GenBank/DDBJ whole genome shotgun (WGS) entry which is preliminary data.</text>
</comment>
<evidence type="ECO:0000313" key="3">
    <source>
        <dbReference type="Proteomes" id="UP000309133"/>
    </source>
</evidence>
<sequence length="125" mass="13346">MAVQAFLKQLAFGLLDLGKTPKEAAAILGRISIALAVLPAITNEYDFAFERQADANTRRVTVEVGAPAAVKGVGSTKVVDLLPWSDRSTVDGASELAGDFSGISGRADAYRCFGERSIRRVLHRP</sequence>
<proteinExistence type="predicted"/>
<reference evidence="1 3" key="1">
    <citation type="submission" date="2019-04" db="EMBL/GenBank/DDBJ databases">
        <authorList>
            <person name="Jiang L."/>
        </authorList>
    </citation>
    <scope>NUCLEOTIDE SEQUENCE [LARGE SCALE GENOMIC DNA]</scope>
    <source>
        <strain evidence="1 3">YIM 131853</strain>
    </source>
</reference>
<dbReference type="AlphaFoldDB" id="A0A4S4FND6"/>
<dbReference type="EMBL" id="SSSM01000003">
    <property type="protein sequence ID" value="THG32013.1"/>
    <property type="molecule type" value="Genomic_DNA"/>
</dbReference>